<feature type="region of interest" description="Disordered" evidence="1">
    <location>
        <begin position="26"/>
        <end position="88"/>
    </location>
</feature>
<feature type="compositionally biased region" description="Basic and acidic residues" evidence="1">
    <location>
        <begin position="592"/>
        <end position="605"/>
    </location>
</feature>
<keyword evidence="3" id="KW-1185">Reference proteome</keyword>
<dbReference type="OrthoDB" id="185373at2759"/>
<evidence type="ECO:0000313" key="3">
    <source>
        <dbReference type="Proteomes" id="UP000230002"/>
    </source>
</evidence>
<reference evidence="2 3" key="1">
    <citation type="journal article" date="2015" name="Sci. Rep.">
        <title>Chromosome-level genome map provides insights into diverse defense mechanisms in the medicinal fungus Ganoderma sinense.</title>
        <authorList>
            <person name="Zhu Y."/>
            <person name="Xu J."/>
            <person name="Sun C."/>
            <person name="Zhou S."/>
            <person name="Xu H."/>
            <person name="Nelson D.R."/>
            <person name="Qian J."/>
            <person name="Song J."/>
            <person name="Luo H."/>
            <person name="Xiang L."/>
            <person name="Li Y."/>
            <person name="Xu Z."/>
            <person name="Ji A."/>
            <person name="Wang L."/>
            <person name="Lu S."/>
            <person name="Hayward A."/>
            <person name="Sun W."/>
            <person name="Li X."/>
            <person name="Schwartz D.C."/>
            <person name="Wang Y."/>
            <person name="Chen S."/>
        </authorList>
    </citation>
    <scope>NUCLEOTIDE SEQUENCE [LARGE SCALE GENOMIC DNA]</scope>
    <source>
        <strain evidence="2 3">ZZ0214-1</strain>
    </source>
</reference>
<evidence type="ECO:0000313" key="2">
    <source>
        <dbReference type="EMBL" id="PIL22911.1"/>
    </source>
</evidence>
<protein>
    <recommendedName>
        <fullName evidence="4">Pentacotripeptide-repeat region of PRORP domain-containing protein</fullName>
    </recommendedName>
</protein>
<accession>A0A2G8RN33</accession>
<evidence type="ECO:0008006" key="4">
    <source>
        <dbReference type="Google" id="ProtNLM"/>
    </source>
</evidence>
<proteinExistence type="predicted"/>
<feature type="compositionally biased region" description="Basic and acidic residues" evidence="1">
    <location>
        <begin position="615"/>
        <end position="625"/>
    </location>
</feature>
<feature type="region of interest" description="Disordered" evidence="1">
    <location>
        <begin position="532"/>
        <end position="685"/>
    </location>
</feature>
<sequence length="977" mass="107424">MFFCRHQLLRVPAQRHFSNLLAQRHATRLPVPKTHSRRHARPASSGSTAQDAPTDTTTTPTANDPTITTYASETLPHTDHGPAHEGERLSQISDEEFNLRPISNYIFLRKQHFSGLMQLTTDRVEAVIHNVLKGRWSGPDIVSNLVQDAIAICERQSSLRGRFIIVLLLRKLSIARALTKNQILQLLRTLAAHDGLRFVPEQSRVFIARAVAAYPPDRDLDGELFCMLAPWLTEALPGQPVPSEDMPSSLWEESSSGVLVPRVLWATFRGILALAQDGKQSEASALLAQLVSGEHLSNDAINATDLSSKDYVYIVLSVLVRTCLAHGWSARASELLMPEVSARRVISYPVAQLIEDWVATTLNDPHEEDLRTAASTFLLLFQRAEGFTVSEPVLQAFYDAAMHVKLPELVEVVYRATWKVKATHSYPPPRGKAILSFMQYLQQNSRNVHLARLLVQQVAEEDVPLPPPVRADFIGNAAALGFTLHARALWERYSTGPDRLAVVGRRAVMLRLVSAFVKAEAIALRTVRNRWPDEPIPELPRRNHVDDADAEAASGPGDQDEDGVGASPDGEEDRPHTMALHTPLRCRLRPHPRTETSRLRLRESIAESWTAGDSRAGRGSRDHHISLSQGAHDGAPHPSSLSPSPPPPHGDVKVASGLPPDDPAPEPGAEEGEDGGSTRPRRALGFDGLTRAELLERAGELRRFAETVFDAYVASKQPLETANHYGLNALARGAFMLGREELAFSVFATMKARRIKLDMYDVNVALSVVAKANPAAGAARIHGLVEAGFTPDAVTFGTVIHWAIFHGDAPLVGELLRHARATGLKRFSFKTMGSLLRGTVSGRSSSLATAGVQLDNARDIVDTMIDAGIRPTANMGRDCIVAALRAEDPAMAFRFWKHLVKGKVQFKDPAQAALRRRIARQVRGHYEYGWLDDRRAMAMLSELGLLPGMALARHLARKRFRATGGTDEDFGYAGDAR</sequence>
<dbReference type="STRING" id="1077348.A0A2G8RN33"/>
<name>A0A2G8RN33_9APHY</name>
<dbReference type="InterPro" id="IPR011990">
    <property type="entry name" value="TPR-like_helical_dom_sf"/>
</dbReference>
<dbReference type="Gene3D" id="1.25.40.10">
    <property type="entry name" value="Tetratricopeptide repeat domain"/>
    <property type="match status" value="1"/>
</dbReference>
<evidence type="ECO:0000256" key="1">
    <source>
        <dbReference type="SAM" id="MobiDB-lite"/>
    </source>
</evidence>
<feature type="compositionally biased region" description="Low complexity" evidence="1">
    <location>
        <begin position="48"/>
        <end position="69"/>
    </location>
</feature>
<comment type="caution">
    <text evidence="2">The sequence shown here is derived from an EMBL/GenBank/DDBJ whole genome shotgun (WGS) entry which is preliminary data.</text>
</comment>
<dbReference type="EMBL" id="AYKW01000069">
    <property type="protein sequence ID" value="PIL22911.1"/>
    <property type="molecule type" value="Genomic_DNA"/>
</dbReference>
<organism evidence="2 3">
    <name type="scientific">Ganoderma sinense ZZ0214-1</name>
    <dbReference type="NCBI Taxonomy" id="1077348"/>
    <lineage>
        <taxon>Eukaryota</taxon>
        <taxon>Fungi</taxon>
        <taxon>Dikarya</taxon>
        <taxon>Basidiomycota</taxon>
        <taxon>Agaricomycotina</taxon>
        <taxon>Agaricomycetes</taxon>
        <taxon>Polyporales</taxon>
        <taxon>Polyporaceae</taxon>
        <taxon>Ganoderma</taxon>
    </lineage>
</organism>
<dbReference type="Proteomes" id="UP000230002">
    <property type="component" value="Unassembled WGS sequence"/>
</dbReference>
<gene>
    <name evidence="2" type="ORF">GSI_15607</name>
</gene>
<dbReference type="AlphaFoldDB" id="A0A2G8RN33"/>
<feature type="compositionally biased region" description="Basic and acidic residues" evidence="1">
    <location>
        <begin position="76"/>
        <end position="88"/>
    </location>
</feature>